<feature type="compositionally biased region" description="Acidic residues" evidence="1">
    <location>
        <begin position="505"/>
        <end position="515"/>
    </location>
</feature>
<proteinExistence type="predicted"/>
<comment type="caution">
    <text evidence="3">The sequence shown here is derived from an EMBL/GenBank/DDBJ whole genome shotgun (WGS) entry which is preliminary data.</text>
</comment>
<dbReference type="EMBL" id="JARIHO010000011">
    <property type="protein sequence ID" value="KAJ7353714.1"/>
    <property type="molecule type" value="Genomic_DNA"/>
</dbReference>
<keyword evidence="2" id="KW-1133">Transmembrane helix</keyword>
<feature type="compositionally biased region" description="Acidic residues" evidence="1">
    <location>
        <begin position="456"/>
        <end position="493"/>
    </location>
</feature>
<keyword evidence="2" id="KW-0812">Transmembrane</keyword>
<feature type="compositionally biased region" description="Acidic residues" evidence="1">
    <location>
        <begin position="201"/>
        <end position="213"/>
    </location>
</feature>
<feature type="compositionally biased region" description="Low complexity" evidence="1">
    <location>
        <begin position="602"/>
        <end position="638"/>
    </location>
</feature>
<dbReference type="AlphaFoldDB" id="A0AAD7EY08"/>
<feature type="transmembrane region" description="Helical" evidence="2">
    <location>
        <begin position="7"/>
        <end position="25"/>
    </location>
</feature>
<evidence type="ECO:0000313" key="3">
    <source>
        <dbReference type="EMBL" id="KAJ7353714.1"/>
    </source>
</evidence>
<feature type="region of interest" description="Disordered" evidence="1">
    <location>
        <begin position="408"/>
        <end position="540"/>
    </location>
</feature>
<feature type="region of interest" description="Disordered" evidence="1">
    <location>
        <begin position="585"/>
        <end position="651"/>
    </location>
</feature>
<reference evidence="3" key="1">
    <citation type="submission" date="2023-03" db="EMBL/GenBank/DDBJ databases">
        <title>Massive genome expansion in bonnet fungi (Mycena s.s.) driven by repeated elements and novel gene families across ecological guilds.</title>
        <authorList>
            <consortium name="Lawrence Berkeley National Laboratory"/>
            <person name="Harder C.B."/>
            <person name="Miyauchi S."/>
            <person name="Viragh M."/>
            <person name="Kuo A."/>
            <person name="Thoen E."/>
            <person name="Andreopoulos B."/>
            <person name="Lu D."/>
            <person name="Skrede I."/>
            <person name="Drula E."/>
            <person name="Henrissat B."/>
            <person name="Morin E."/>
            <person name="Kohler A."/>
            <person name="Barry K."/>
            <person name="LaButti K."/>
            <person name="Morin E."/>
            <person name="Salamov A."/>
            <person name="Lipzen A."/>
            <person name="Mereny Z."/>
            <person name="Hegedus B."/>
            <person name="Baldrian P."/>
            <person name="Stursova M."/>
            <person name="Weitz H."/>
            <person name="Taylor A."/>
            <person name="Grigoriev I.V."/>
            <person name="Nagy L.G."/>
            <person name="Martin F."/>
            <person name="Kauserud H."/>
        </authorList>
    </citation>
    <scope>NUCLEOTIDE SEQUENCE</scope>
    <source>
        <strain evidence="3">CBHHK002</strain>
    </source>
</reference>
<organism evidence="3 4">
    <name type="scientific">Mycena albidolilacea</name>
    <dbReference type="NCBI Taxonomy" id="1033008"/>
    <lineage>
        <taxon>Eukaryota</taxon>
        <taxon>Fungi</taxon>
        <taxon>Dikarya</taxon>
        <taxon>Basidiomycota</taxon>
        <taxon>Agaricomycotina</taxon>
        <taxon>Agaricomycetes</taxon>
        <taxon>Agaricomycetidae</taxon>
        <taxon>Agaricales</taxon>
        <taxon>Marasmiineae</taxon>
        <taxon>Mycenaceae</taxon>
        <taxon>Mycena</taxon>
    </lineage>
</organism>
<protein>
    <submittedName>
        <fullName evidence="3">Uncharacterized protein</fullName>
    </submittedName>
</protein>
<feature type="region of interest" description="Disordered" evidence="1">
    <location>
        <begin position="87"/>
        <end position="112"/>
    </location>
</feature>
<feature type="region of interest" description="Disordered" evidence="1">
    <location>
        <begin position="199"/>
        <end position="232"/>
    </location>
</feature>
<accession>A0AAD7EY08</accession>
<evidence type="ECO:0000256" key="2">
    <source>
        <dbReference type="SAM" id="Phobius"/>
    </source>
</evidence>
<keyword evidence="4" id="KW-1185">Reference proteome</keyword>
<evidence type="ECO:0000313" key="4">
    <source>
        <dbReference type="Proteomes" id="UP001218218"/>
    </source>
</evidence>
<sequence length="651" mass="72519">MQVTERVVTLVTFPFFGATLLLVMAPRGKPGYFFGEPLKLLTEYLPLYLSTAPTKKQDFWTQFNPVWAEAFEQLDEDEKGELEDLEASYKDEKETVQRENEEAKQKHGRRKAVLQSLPMPSDRLNELRARGADDAKIKSWFSNQKTKDKTRKVEPFRAWLSKITSLQGSPRRLHIGWVMWRDPKYGEVLRAQYRKKYQKEADEEEDEDADGVDPFEKEGGEDQGGEDQTDASRGALLQRKLRLALAYFEELSGDKKTGLAEAREEDFEARRKAYESALKGEAECSVTELDERRRHVEAISHRALEALCAQMKCQGLLILGEISEGDEDELFLSMVHTGSLPKHPSIDFTKWAPVRSKAMLQTFADFLVARRKDERETGALGSLTDPGPPRTVTPSLCAHCLGSLSRLHSQPPPDAEGAAAPKQKAAPVKKKAPVRKSARLGKGKGKGRGKKKSTAEEEEEATESGAEEEEEEEEEWGAARSEEEEEDERDELESSAHTTPLPEGDGGEDDGEGEGGESTLRLRREPDLPMQRALEAMTPAQRAKRIRELNDLGNYEFEREKIKVRNLELLESLGLKNATGRLMEEINAPSPPGDVALHEVMSPTAHTSATSNTSSPPDDAVPDANSADANSAAHAHNTSPPPNNVVHTTRS</sequence>
<feature type="compositionally biased region" description="Basic residues" evidence="1">
    <location>
        <begin position="427"/>
        <end position="452"/>
    </location>
</feature>
<dbReference type="Proteomes" id="UP001218218">
    <property type="component" value="Unassembled WGS sequence"/>
</dbReference>
<gene>
    <name evidence="3" type="ORF">DFH08DRAFT_805230</name>
</gene>
<keyword evidence="2" id="KW-0472">Membrane</keyword>
<name>A0AAD7EY08_9AGAR</name>
<feature type="compositionally biased region" description="Basic and acidic residues" evidence="1">
    <location>
        <begin position="87"/>
        <end position="105"/>
    </location>
</feature>
<evidence type="ECO:0000256" key="1">
    <source>
        <dbReference type="SAM" id="MobiDB-lite"/>
    </source>
</evidence>